<keyword evidence="2" id="KW-0812">Transmembrane</keyword>
<evidence type="ECO:0000256" key="1">
    <source>
        <dbReference type="SAM" id="MobiDB-lite"/>
    </source>
</evidence>
<reference evidence="4" key="2">
    <citation type="submission" date="2022-01" db="EMBL/GenBank/DDBJ databases">
        <authorList>
            <person name="Yamashiro T."/>
            <person name="Shiraishi A."/>
            <person name="Satake H."/>
            <person name="Nakayama K."/>
        </authorList>
    </citation>
    <scope>NUCLEOTIDE SEQUENCE</scope>
</reference>
<keyword evidence="2" id="KW-1133">Transmembrane helix</keyword>
<reference evidence="4" key="1">
    <citation type="journal article" date="2022" name="Int. J. Mol. Sci.">
        <title>Draft Genome of Tanacetum Coccineum: Genomic Comparison of Closely Related Tanacetum-Family Plants.</title>
        <authorList>
            <person name="Yamashiro T."/>
            <person name="Shiraishi A."/>
            <person name="Nakayama K."/>
            <person name="Satake H."/>
        </authorList>
    </citation>
    <scope>NUCLEOTIDE SEQUENCE</scope>
</reference>
<keyword evidence="3" id="KW-0732">Signal</keyword>
<accession>A0ABQ5HQ99</accession>
<organism evidence="4 5">
    <name type="scientific">Tanacetum coccineum</name>
    <dbReference type="NCBI Taxonomy" id="301880"/>
    <lineage>
        <taxon>Eukaryota</taxon>
        <taxon>Viridiplantae</taxon>
        <taxon>Streptophyta</taxon>
        <taxon>Embryophyta</taxon>
        <taxon>Tracheophyta</taxon>
        <taxon>Spermatophyta</taxon>
        <taxon>Magnoliopsida</taxon>
        <taxon>eudicotyledons</taxon>
        <taxon>Gunneridae</taxon>
        <taxon>Pentapetalae</taxon>
        <taxon>asterids</taxon>
        <taxon>campanulids</taxon>
        <taxon>Asterales</taxon>
        <taxon>Asteraceae</taxon>
        <taxon>Asteroideae</taxon>
        <taxon>Anthemideae</taxon>
        <taxon>Anthemidinae</taxon>
        <taxon>Tanacetum</taxon>
    </lineage>
</organism>
<comment type="caution">
    <text evidence="4">The sequence shown here is derived from an EMBL/GenBank/DDBJ whole genome shotgun (WGS) entry which is preliminary data.</text>
</comment>
<dbReference type="PANTHER" id="PTHR35107:SF8">
    <property type="entry name" value="TRANSMEMBRANE PROTEIN"/>
    <property type="match status" value="1"/>
</dbReference>
<protein>
    <recommendedName>
        <fullName evidence="6">Transmembrane protein</fullName>
    </recommendedName>
</protein>
<dbReference type="Proteomes" id="UP001151760">
    <property type="component" value="Unassembled WGS sequence"/>
</dbReference>
<evidence type="ECO:0000256" key="3">
    <source>
        <dbReference type="SAM" id="SignalP"/>
    </source>
</evidence>
<sequence length="179" mass="19967">MAKSTTTVILVLTIIAALFAITTTARPCKTIFFITTTSTTTINNPNQNPQNPNHLTFFITEIHQFHRHHHHLPIFPDQFPQNDVVSTKSVDSSLKDRTIDIMSIVGSLLFGVGCGAFTAAVMYSIWYYCSDRTDDEEDFDSDEDEFDDVEGNKNGDYVAVANAEKEVPPTADEVDAMKK</sequence>
<gene>
    <name evidence="4" type="ORF">Tco_1078896</name>
</gene>
<dbReference type="PANTHER" id="PTHR35107">
    <property type="entry name" value="EXPRESSED PROTEIN"/>
    <property type="match status" value="1"/>
</dbReference>
<dbReference type="EMBL" id="BQNB010019886">
    <property type="protein sequence ID" value="GJT90051.1"/>
    <property type="molecule type" value="Genomic_DNA"/>
</dbReference>
<feature type="chain" id="PRO_5045473893" description="Transmembrane protein" evidence="3">
    <location>
        <begin position="26"/>
        <end position="179"/>
    </location>
</feature>
<evidence type="ECO:0000256" key="2">
    <source>
        <dbReference type="SAM" id="Phobius"/>
    </source>
</evidence>
<name>A0ABQ5HQ99_9ASTR</name>
<feature type="transmembrane region" description="Helical" evidence="2">
    <location>
        <begin position="101"/>
        <end position="123"/>
    </location>
</feature>
<evidence type="ECO:0000313" key="4">
    <source>
        <dbReference type="EMBL" id="GJT90051.1"/>
    </source>
</evidence>
<keyword evidence="5" id="KW-1185">Reference proteome</keyword>
<keyword evidence="2" id="KW-0472">Membrane</keyword>
<evidence type="ECO:0000313" key="5">
    <source>
        <dbReference type="Proteomes" id="UP001151760"/>
    </source>
</evidence>
<proteinExistence type="predicted"/>
<feature type="signal peptide" evidence="3">
    <location>
        <begin position="1"/>
        <end position="25"/>
    </location>
</feature>
<feature type="region of interest" description="Disordered" evidence="1">
    <location>
        <begin position="158"/>
        <end position="179"/>
    </location>
</feature>
<evidence type="ECO:0008006" key="6">
    <source>
        <dbReference type="Google" id="ProtNLM"/>
    </source>
</evidence>